<proteinExistence type="predicted"/>
<accession>A0A7J7LF62</accession>
<evidence type="ECO:0000259" key="6">
    <source>
        <dbReference type="PROSITE" id="PS50275"/>
    </source>
</evidence>
<gene>
    <name evidence="7" type="ORF">GIB67_036219</name>
</gene>
<keyword evidence="2" id="KW-0378">Hydrolase</keyword>
<dbReference type="GO" id="GO:0046856">
    <property type="term" value="P:phosphatidylinositol dephosphorylation"/>
    <property type="evidence" value="ECO:0007669"/>
    <property type="project" value="InterPro"/>
</dbReference>
<dbReference type="EMBL" id="JACGCM010002330">
    <property type="protein sequence ID" value="KAF6141202.1"/>
    <property type="molecule type" value="Genomic_DNA"/>
</dbReference>
<comment type="caution">
    <text evidence="7">The sequence shown here is derived from an EMBL/GenBank/DDBJ whole genome shotgun (WGS) entry which is preliminary data.</text>
</comment>
<feature type="domain" description="SAC" evidence="6">
    <location>
        <begin position="1"/>
        <end position="82"/>
    </location>
</feature>
<dbReference type="InterPro" id="IPR043573">
    <property type="entry name" value="Fig4-like"/>
</dbReference>
<dbReference type="PANTHER" id="PTHR45738:SF3">
    <property type="entry name" value="OS03G0182400 PROTEIN"/>
    <property type="match status" value="1"/>
</dbReference>
<dbReference type="OrthoDB" id="1727939at2759"/>
<organism evidence="7 8">
    <name type="scientific">Kingdonia uniflora</name>
    <dbReference type="NCBI Taxonomy" id="39325"/>
    <lineage>
        <taxon>Eukaryota</taxon>
        <taxon>Viridiplantae</taxon>
        <taxon>Streptophyta</taxon>
        <taxon>Embryophyta</taxon>
        <taxon>Tracheophyta</taxon>
        <taxon>Spermatophyta</taxon>
        <taxon>Magnoliopsida</taxon>
        <taxon>Ranunculales</taxon>
        <taxon>Circaeasteraceae</taxon>
        <taxon>Kingdonia</taxon>
    </lineage>
</organism>
<dbReference type="AlphaFoldDB" id="A0A7J7LF62"/>
<evidence type="ECO:0000256" key="5">
    <source>
        <dbReference type="ARBA" id="ARBA00023464"/>
    </source>
</evidence>
<reference evidence="7 8" key="1">
    <citation type="journal article" date="2020" name="IScience">
        <title>Genome Sequencing of the Endangered Kingdonia uniflora (Circaeasteraceae, Ranunculales) Reveals Potential Mechanisms of Evolutionary Specialization.</title>
        <authorList>
            <person name="Sun Y."/>
            <person name="Deng T."/>
            <person name="Zhang A."/>
            <person name="Moore M.J."/>
            <person name="Landis J.B."/>
            <person name="Lin N."/>
            <person name="Zhang H."/>
            <person name="Zhang X."/>
            <person name="Huang J."/>
            <person name="Zhang X."/>
            <person name="Sun H."/>
            <person name="Wang H."/>
        </authorList>
    </citation>
    <scope>NUCLEOTIDE SEQUENCE [LARGE SCALE GENOMIC DNA]</scope>
    <source>
        <strain evidence="7">TB1705</strain>
        <tissue evidence="7">Leaf</tissue>
    </source>
</reference>
<evidence type="ECO:0000256" key="2">
    <source>
        <dbReference type="ARBA" id="ARBA00022801"/>
    </source>
</evidence>
<comment type="subunit">
    <text evidence="5">Component of the PI(3,5)P2 regulatory complex at least composed of ATG18, SAC/FIG4, FAB1 and VAC14.</text>
</comment>
<name>A0A7J7LF62_9MAGN</name>
<keyword evidence="8" id="KW-1185">Reference proteome</keyword>
<evidence type="ECO:0000313" key="8">
    <source>
        <dbReference type="Proteomes" id="UP000541444"/>
    </source>
</evidence>
<evidence type="ECO:0000256" key="3">
    <source>
        <dbReference type="ARBA" id="ARBA00023136"/>
    </source>
</evidence>
<evidence type="ECO:0000313" key="7">
    <source>
        <dbReference type="EMBL" id="KAF6141202.1"/>
    </source>
</evidence>
<comment type="catalytic activity">
    <reaction evidence="4">
        <text>a 1,2-diacyl-sn-glycero-3-phospho-(1D-myo-inositol-3,5-bisphosphate) + H2O = a 1,2-diacyl-sn-glycero-3-phospho-(1D-myo-inositol-3-phosphate) + phosphate</text>
        <dbReference type="Rhea" id="RHEA:32955"/>
        <dbReference type="ChEBI" id="CHEBI:15377"/>
        <dbReference type="ChEBI" id="CHEBI:43474"/>
        <dbReference type="ChEBI" id="CHEBI:57923"/>
        <dbReference type="ChEBI" id="CHEBI:58088"/>
    </reaction>
</comment>
<dbReference type="InterPro" id="IPR002013">
    <property type="entry name" value="SAC_dom"/>
</dbReference>
<dbReference type="GO" id="GO:0005774">
    <property type="term" value="C:vacuolar membrane"/>
    <property type="evidence" value="ECO:0007669"/>
    <property type="project" value="UniProtKB-SubCell"/>
</dbReference>
<dbReference type="PANTHER" id="PTHR45738">
    <property type="entry name" value="POLYPHOSPHOINOSITIDE PHOSPHATASE"/>
    <property type="match status" value="1"/>
</dbReference>
<dbReference type="PROSITE" id="PS50275">
    <property type="entry name" value="SAC"/>
    <property type="match status" value="1"/>
</dbReference>
<dbReference type="GO" id="GO:0043813">
    <property type="term" value="F:phosphatidylinositol-3,5-bisphosphate 5-phosphatase activity"/>
    <property type="evidence" value="ECO:0007669"/>
    <property type="project" value="InterPro"/>
</dbReference>
<dbReference type="Pfam" id="PF02383">
    <property type="entry name" value="Syja_N"/>
    <property type="match status" value="1"/>
</dbReference>
<evidence type="ECO:0000256" key="4">
    <source>
        <dbReference type="ARBA" id="ARBA00023337"/>
    </source>
</evidence>
<evidence type="ECO:0000256" key="1">
    <source>
        <dbReference type="ARBA" id="ARBA00004148"/>
    </source>
</evidence>
<comment type="subcellular location">
    <subcellularLocation>
        <location evidence="1">Vacuole membrane</location>
        <topology evidence="1">Peripheral membrane protein</topology>
    </subcellularLocation>
</comment>
<sequence>MRGIKNHLRNTLWTIALVYDFFKQAKHTVSGRDFRLTLIARCSRHYAGTRYLKKGVNGKGRVANDVEIEQIVPEDVAEACPA</sequence>
<protein>
    <recommendedName>
        <fullName evidence="6">SAC domain-containing protein</fullName>
    </recommendedName>
</protein>
<dbReference type="Proteomes" id="UP000541444">
    <property type="component" value="Unassembled WGS sequence"/>
</dbReference>
<keyword evidence="3" id="KW-0472">Membrane</keyword>